<sequence>MKIKFDDKIAIYIQIMNYVKQNIVNGSFHLGDKLPSVREFSKELTVNPNTLQRAYQELEREGIIFTQRGMGSFISKDKKIIERLKEEMSREIVQNFLEGMKKIGFKKEEILNLVRKELEKEDINNG</sequence>
<evidence type="ECO:0000259" key="4">
    <source>
        <dbReference type="PROSITE" id="PS50949"/>
    </source>
</evidence>
<name>A0A0D0ZVA6_CLOBO</name>
<dbReference type="PATRIC" id="fig|1379739.3.peg.882"/>
<dbReference type="CDD" id="cd07377">
    <property type="entry name" value="WHTH_GntR"/>
    <property type="match status" value="1"/>
</dbReference>
<dbReference type="EMBL" id="JXSU01000007">
    <property type="protein sequence ID" value="KIS22573.1"/>
    <property type="molecule type" value="Genomic_DNA"/>
</dbReference>
<dbReference type="InterPro" id="IPR036388">
    <property type="entry name" value="WH-like_DNA-bd_sf"/>
</dbReference>
<organism evidence="5 6">
    <name type="scientific">Clostridium botulinum B2 450</name>
    <dbReference type="NCBI Taxonomy" id="1379739"/>
    <lineage>
        <taxon>Bacteria</taxon>
        <taxon>Bacillati</taxon>
        <taxon>Bacillota</taxon>
        <taxon>Clostridia</taxon>
        <taxon>Eubacteriales</taxon>
        <taxon>Clostridiaceae</taxon>
        <taxon>Clostridium</taxon>
    </lineage>
</organism>
<dbReference type="OrthoDB" id="163333at2"/>
<dbReference type="HOGENOM" id="CLU_017584_10_0_9"/>
<evidence type="ECO:0000313" key="6">
    <source>
        <dbReference type="Proteomes" id="UP000032250"/>
    </source>
</evidence>
<keyword evidence="2" id="KW-0238">DNA-binding</keyword>
<dbReference type="Pfam" id="PF00392">
    <property type="entry name" value="GntR"/>
    <property type="match status" value="1"/>
</dbReference>
<evidence type="ECO:0000256" key="3">
    <source>
        <dbReference type="ARBA" id="ARBA00023163"/>
    </source>
</evidence>
<dbReference type="InterPro" id="IPR036390">
    <property type="entry name" value="WH_DNA-bd_sf"/>
</dbReference>
<evidence type="ECO:0000256" key="1">
    <source>
        <dbReference type="ARBA" id="ARBA00023015"/>
    </source>
</evidence>
<protein>
    <submittedName>
        <fullName evidence="5">GntR family transcriptional regulator</fullName>
    </submittedName>
</protein>
<accession>A0A0D0ZVA6</accession>
<gene>
    <name evidence="5" type="ORF">N495_02860</name>
</gene>
<dbReference type="Gene3D" id="1.10.10.10">
    <property type="entry name" value="Winged helix-like DNA-binding domain superfamily/Winged helix DNA-binding domain"/>
    <property type="match status" value="1"/>
</dbReference>
<dbReference type="AlphaFoldDB" id="A0A0D0ZVA6"/>
<comment type="caution">
    <text evidence="5">The sequence shown here is derived from an EMBL/GenBank/DDBJ whole genome shotgun (WGS) entry which is preliminary data.</text>
</comment>
<proteinExistence type="predicted"/>
<dbReference type="InterPro" id="IPR000524">
    <property type="entry name" value="Tscrpt_reg_HTH_GntR"/>
</dbReference>
<keyword evidence="3" id="KW-0804">Transcription</keyword>
<dbReference type="RefSeq" id="WP_043031348.1">
    <property type="nucleotide sequence ID" value="NZ_JXSU01000007.1"/>
</dbReference>
<dbReference type="GO" id="GO:0003700">
    <property type="term" value="F:DNA-binding transcription factor activity"/>
    <property type="evidence" value="ECO:0007669"/>
    <property type="project" value="InterPro"/>
</dbReference>
<dbReference type="PANTHER" id="PTHR38445:SF6">
    <property type="entry name" value="GNTR-FAMILY TRANSCRIPTIONAL REGULATOR"/>
    <property type="match status" value="1"/>
</dbReference>
<dbReference type="PROSITE" id="PS50949">
    <property type="entry name" value="HTH_GNTR"/>
    <property type="match status" value="1"/>
</dbReference>
<dbReference type="PANTHER" id="PTHR38445">
    <property type="entry name" value="HTH-TYPE TRANSCRIPTIONAL REPRESSOR YTRA"/>
    <property type="match status" value="1"/>
</dbReference>
<dbReference type="SMART" id="SM00345">
    <property type="entry name" value="HTH_GNTR"/>
    <property type="match status" value="1"/>
</dbReference>
<reference evidence="5 6" key="1">
    <citation type="submission" date="2014-06" db="EMBL/GenBank/DDBJ databases">
        <title>Genome characterization of distinct group I Clostridium botulinum lineages.</title>
        <authorList>
            <person name="Giordani F."/>
            <person name="Anselmo A."/>
            <person name="Fillo S."/>
            <person name="Palozzi A.M."/>
            <person name="Fortunato A."/>
            <person name="Gentile B."/>
            <person name="Ciammaruconi A."/>
            <person name="Anniballi F."/>
            <person name="De Medici D."/>
            <person name="Lista F."/>
        </authorList>
    </citation>
    <scope>NUCLEOTIDE SEQUENCE [LARGE SCALE GENOMIC DNA]</scope>
    <source>
        <strain evidence="5 6">B2 450</strain>
    </source>
</reference>
<feature type="domain" description="HTH gntR-type" evidence="4">
    <location>
        <begin position="9"/>
        <end position="77"/>
    </location>
</feature>
<dbReference type="SUPFAM" id="SSF46785">
    <property type="entry name" value="Winged helix' DNA-binding domain"/>
    <property type="match status" value="1"/>
</dbReference>
<evidence type="ECO:0000256" key="2">
    <source>
        <dbReference type="ARBA" id="ARBA00023125"/>
    </source>
</evidence>
<dbReference type="GO" id="GO:0003677">
    <property type="term" value="F:DNA binding"/>
    <property type="evidence" value="ECO:0007669"/>
    <property type="project" value="UniProtKB-KW"/>
</dbReference>
<dbReference type="Proteomes" id="UP000032250">
    <property type="component" value="Unassembled WGS sequence"/>
</dbReference>
<keyword evidence="1" id="KW-0805">Transcription regulation</keyword>
<evidence type="ECO:0000313" key="5">
    <source>
        <dbReference type="EMBL" id="KIS22573.1"/>
    </source>
</evidence>